<dbReference type="EMBL" id="BPLR01016206">
    <property type="protein sequence ID" value="GIY82072.1"/>
    <property type="molecule type" value="Genomic_DNA"/>
</dbReference>
<sequence length="209" mass="23879">MGRDLIAEGYWRSRKRGSGKKEKIPERYSFYQHFLTQSITQGIPLFLSDFSVDVQRNLLSRKRERNNNFSNTSLPKLRNCNFKRFSTSTEPAATRNSIAKFSLINPHAKLPEASCLPFQKPPHALWAAENSSSGRMDVRHKFPLPWERNGKDAIIVLGVIGGDGGGLNSRGVLVFLKEEGKWKEGKILERYSFYQHFLTQFITQGIPFS</sequence>
<dbReference type="Proteomes" id="UP001054945">
    <property type="component" value="Unassembled WGS sequence"/>
</dbReference>
<evidence type="ECO:0000313" key="1">
    <source>
        <dbReference type="EMBL" id="GIY82072.1"/>
    </source>
</evidence>
<keyword evidence="2" id="KW-1185">Reference proteome</keyword>
<accession>A0AAV4WH45</accession>
<proteinExistence type="predicted"/>
<reference evidence="1 2" key="1">
    <citation type="submission" date="2021-06" db="EMBL/GenBank/DDBJ databases">
        <title>Caerostris extrusa draft genome.</title>
        <authorList>
            <person name="Kono N."/>
            <person name="Arakawa K."/>
        </authorList>
    </citation>
    <scope>NUCLEOTIDE SEQUENCE [LARGE SCALE GENOMIC DNA]</scope>
</reference>
<evidence type="ECO:0000313" key="2">
    <source>
        <dbReference type="Proteomes" id="UP001054945"/>
    </source>
</evidence>
<gene>
    <name evidence="1" type="ORF">CEXT_324821</name>
</gene>
<organism evidence="1 2">
    <name type="scientific">Caerostris extrusa</name>
    <name type="common">Bark spider</name>
    <name type="synonym">Caerostris bankana</name>
    <dbReference type="NCBI Taxonomy" id="172846"/>
    <lineage>
        <taxon>Eukaryota</taxon>
        <taxon>Metazoa</taxon>
        <taxon>Ecdysozoa</taxon>
        <taxon>Arthropoda</taxon>
        <taxon>Chelicerata</taxon>
        <taxon>Arachnida</taxon>
        <taxon>Araneae</taxon>
        <taxon>Araneomorphae</taxon>
        <taxon>Entelegynae</taxon>
        <taxon>Araneoidea</taxon>
        <taxon>Araneidae</taxon>
        <taxon>Caerostris</taxon>
    </lineage>
</organism>
<protein>
    <submittedName>
        <fullName evidence="1">Uncharacterized protein</fullName>
    </submittedName>
</protein>
<dbReference type="AlphaFoldDB" id="A0AAV4WH45"/>
<name>A0AAV4WH45_CAEEX</name>
<comment type="caution">
    <text evidence="1">The sequence shown here is derived from an EMBL/GenBank/DDBJ whole genome shotgun (WGS) entry which is preliminary data.</text>
</comment>